<dbReference type="InterPro" id="IPR000792">
    <property type="entry name" value="Tscrpt_reg_LuxR_C"/>
</dbReference>
<dbReference type="Proteomes" id="UP000182915">
    <property type="component" value="Chromosome I"/>
</dbReference>
<reference evidence="3" key="1">
    <citation type="submission" date="2016-10" db="EMBL/GenBank/DDBJ databases">
        <authorList>
            <person name="Varghese N."/>
            <person name="Submissions S."/>
        </authorList>
    </citation>
    <scope>NUCLEOTIDE SEQUENCE [LARGE SCALE GENOMIC DNA]</scope>
    <source>
        <strain evidence="3">DSM 45405</strain>
    </source>
</reference>
<feature type="domain" description="HTH luxR-type" evidence="1">
    <location>
        <begin position="17"/>
        <end position="79"/>
    </location>
</feature>
<dbReference type="STRING" id="370526.SAMN04489835_1099"/>
<dbReference type="SMART" id="SM00421">
    <property type="entry name" value="HTH_LUXR"/>
    <property type="match status" value="1"/>
</dbReference>
<dbReference type="InterPro" id="IPR036388">
    <property type="entry name" value="WH-like_DNA-bd_sf"/>
</dbReference>
<dbReference type="SUPFAM" id="SSF46894">
    <property type="entry name" value="C-terminal effector domain of the bipartite response regulators"/>
    <property type="match status" value="1"/>
</dbReference>
<protein>
    <submittedName>
        <fullName evidence="2">Regulatory protein, luxR family</fullName>
    </submittedName>
</protein>
<dbReference type="EMBL" id="LT629971">
    <property type="protein sequence ID" value="SEH53421.1"/>
    <property type="molecule type" value="Genomic_DNA"/>
</dbReference>
<dbReference type="Pfam" id="PF00196">
    <property type="entry name" value="GerE"/>
    <property type="match status" value="1"/>
</dbReference>
<name>A0A1H6IVG5_MYCRU</name>
<dbReference type="Gene3D" id="1.10.10.10">
    <property type="entry name" value="Winged helix-like DNA-binding domain superfamily/Winged helix DNA-binding domain"/>
    <property type="match status" value="1"/>
</dbReference>
<dbReference type="OrthoDB" id="3171335at2"/>
<proteinExistence type="predicted"/>
<dbReference type="RefSeq" id="WP_083406325.1">
    <property type="nucleotide sequence ID" value="NZ_LT629971.1"/>
</dbReference>
<sequence>MTCTRDGHGFITAVCARPALSEREVEVLLNWLRTGSKASVGRALYISSSTVNTHLQRIREKYAAVGRPARSKVALAIRAIQDELLTIDDLADLPA</sequence>
<accession>A0A1H6IVG5</accession>
<evidence type="ECO:0000313" key="3">
    <source>
        <dbReference type="Proteomes" id="UP000182915"/>
    </source>
</evidence>
<evidence type="ECO:0000259" key="1">
    <source>
        <dbReference type="SMART" id="SM00421"/>
    </source>
</evidence>
<dbReference type="GO" id="GO:0003677">
    <property type="term" value="F:DNA binding"/>
    <property type="evidence" value="ECO:0007669"/>
    <property type="project" value="InterPro"/>
</dbReference>
<gene>
    <name evidence="2" type="ORF">SAMN04489835_1099</name>
</gene>
<dbReference type="GO" id="GO:0006355">
    <property type="term" value="P:regulation of DNA-templated transcription"/>
    <property type="evidence" value="ECO:0007669"/>
    <property type="project" value="InterPro"/>
</dbReference>
<dbReference type="AlphaFoldDB" id="A0A1H6IVG5"/>
<organism evidence="2 3">
    <name type="scientific">Mycolicibacterium rutilum</name>
    <name type="common">Mycobacterium rutilum</name>
    <dbReference type="NCBI Taxonomy" id="370526"/>
    <lineage>
        <taxon>Bacteria</taxon>
        <taxon>Bacillati</taxon>
        <taxon>Actinomycetota</taxon>
        <taxon>Actinomycetes</taxon>
        <taxon>Mycobacteriales</taxon>
        <taxon>Mycobacteriaceae</taxon>
        <taxon>Mycolicibacterium</taxon>
    </lineage>
</organism>
<evidence type="ECO:0000313" key="2">
    <source>
        <dbReference type="EMBL" id="SEH53421.1"/>
    </source>
</evidence>
<dbReference type="InterPro" id="IPR016032">
    <property type="entry name" value="Sig_transdc_resp-reg_C-effctor"/>
</dbReference>
<keyword evidence="3" id="KW-1185">Reference proteome</keyword>